<reference evidence="15 16" key="1">
    <citation type="submission" date="2019-12" db="EMBL/GenBank/DDBJ databases">
        <authorList>
            <person name="Alioto T."/>
            <person name="Alioto T."/>
            <person name="Gomez Garrido J."/>
        </authorList>
    </citation>
    <scope>NUCLEOTIDE SEQUENCE [LARGE SCALE GENOMIC DNA]</scope>
</reference>
<dbReference type="PANTHER" id="PTHR47953:SF16">
    <property type="entry name" value="CYTOCHROME P450 71D8"/>
    <property type="match status" value="1"/>
</dbReference>
<dbReference type="FunFam" id="1.10.630.10:FF:000043">
    <property type="entry name" value="Cytochrome P450 99A2"/>
    <property type="match status" value="1"/>
</dbReference>
<proteinExistence type="inferred from homology"/>
<evidence type="ECO:0000313" key="15">
    <source>
        <dbReference type="EMBL" id="CAA2989348.1"/>
    </source>
</evidence>
<keyword evidence="9 12" id="KW-0408">Iron</keyword>
<comment type="similarity">
    <text evidence="2 13">Belongs to the cytochrome P450 family.</text>
</comment>
<dbReference type="Gramene" id="OE9A043562T1">
    <property type="protein sequence ID" value="OE9A043562C1"/>
    <property type="gene ID" value="OE9A043562"/>
</dbReference>
<evidence type="ECO:0000256" key="9">
    <source>
        <dbReference type="ARBA" id="ARBA00023004"/>
    </source>
</evidence>
<evidence type="ECO:0000256" key="5">
    <source>
        <dbReference type="ARBA" id="ARBA00022723"/>
    </source>
</evidence>
<dbReference type="Proteomes" id="UP000594638">
    <property type="component" value="Unassembled WGS sequence"/>
</dbReference>
<dbReference type="GO" id="GO:0016705">
    <property type="term" value="F:oxidoreductase activity, acting on paired donors, with incorporation or reduction of molecular oxygen"/>
    <property type="evidence" value="ECO:0007669"/>
    <property type="project" value="InterPro"/>
</dbReference>
<dbReference type="SUPFAM" id="SSF48264">
    <property type="entry name" value="Cytochrome P450"/>
    <property type="match status" value="1"/>
</dbReference>
<evidence type="ECO:0000256" key="2">
    <source>
        <dbReference type="ARBA" id="ARBA00010617"/>
    </source>
</evidence>
<dbReference type="InterPro" id="IPR017972">
    <property type="entry name" value="Cyt_P450_CS"/>
</dbReference>
<accession>A0A8S0SDK5</accession>
<dbReference type="EMBL" id="CACTIH010004088">
    <property type="protein sequence ID" value="CAA2989348.1"/>
    <property type="molecule type" value="Genomic_DNA"/>
</dbReference>
<dbReference type="PROSITE" id="PS00086">
    <property type="entry name" value="CYTOCHROME_P450"/>
    <property type="match status" value="1"/>
</dbReference>
<evidence type="ECO:0000256" key="13">
    <source>
        <dbReference type="RuleBase" id="RU000461"/>
    </source>
</evidence>
<dbReference type="OrthoDB" id="548633at2759"/>
<keyword evidence="3 12" id="KW-0349">Heme</keyword>
<evidence type="ECO:0000256" key="4">
    <source>
        <dbReference type="ARBA" id="ARBA00022692"/>
    </source>
</evidence>
<organism evidence="15 16">
    <name type="scientific">Olea europaea subsp. europaea</name>
    <dbReference type="NCBI Taxonomy" id="158383"/>
    <lineage>
        <taxon>Eukaryota</taxon>
        <taxon>Viridiplantae</taxon>
        <taxon>Streptophyta</taxon>
        <taxon>Embryophyta</taxon>
        <taxon>Tracheophyta</taxon>
        <taxon>Spermatophyta</taxon>
        <taxon>Magnoliopsida</taxon>
        <taxon>eudicotyledons</taxon>
        <taxon>Gunneridae</taxon>
        <taxon>Pentapetalae</taxon>
        <taxon>asterids</taxon>
        <taxon>lamiids</taxon>
        <taxon>Lamiales</taxon>
        <taxon>Oleaceae</taxon>
        <taxon>Oleeae</taxon>
        <taxon>Olea</taxon>
    </lineage>
</organism>
<keyword evidence="6" id="KW-0735">Signal-anchor</keyword>
<evidence type="ECO:0000256" key="14">
    <source>
        <dbReference type="SAM" id="Phobius"/>
    </source>
</evidence>
<comment type="cofactor">
    <cofactor evidence="12">
        <name>heme</name>
        <dbReference type="ChEBI" id="CHEBI:30413"/>
    </cofactor>
</comment>
<feature type="binding site" description="axial binding residue" evidence="12">
    <location>
        <position position="458"/>
    </location>
    <ligand>
        <name>heme</name>
        <dbReference type="ChEBI" id="CHEBI:30413"/>
    </ligand>
    <ligandPart>
        <name>Fe</name>
        <dbReference type="ChEBI" id="CHEBI:18248"/>
    </ligandPart>
</feature>
<dbReference type="InterPro" id="IPR052306">
    <property type="entry name" value="CYP450_71D"/>
</dbReference>
<keyword evidence="11 14" id="KW-0472">Membrane</keyword>
<name>A0A8S0SDK5_OLEEU</name>
<dbReference type="PRINTS" id="PR00463">
    <property type="entry name" value="EP450I"/>
</dbReference>
<keyword evidence="8 13" id="KW-0560">Oxidoreductase</keyword>
<keyword evidence="5 12" id="KW-0479">Metal-binding</keyword>
<feature type="transmembrane region" description="Helical" evidence="14">
    <location>
        <begin position="6"/>
        <end position="24"/>
    </location>
</feature>
<dbReference type="InterPro" id="IPR036396">
    <property type="entry name" value="Cyt_P450_sf"/>
</dbReference>
<dbReference type="PRINTS" id="PR00385">
    <property type="entry name" value="P450"/>
</dbReference>
<gene>
    <name evidence="15" type="ORF">OLEA9_A043562</name>
</gene>
<evidence type="ECO:0000256" key="8">
    <source>
        <dbReference type="ARBA" id="ARBA00023002"/>
    </source>
</evidence>
<dbReference type="Pfam" id="PF00067">
    <property type="entry name" value="p450"/>
    <property type="match status" value="1"/>
</dbReference>
<dbReference type="GO" id="GO:0020037">
    <property type="term" value="F:heme binding"/>
    <property type="evidence" value="ECO:0007669"/>
    <property type="project" value="InterPro"/>
</dbReference>
<comment type="subcellular location">
    <subcellularLocation>
        <location evidence="1">Membrane</location>
        <topology evidence="1">Single-pass type II membrane protein</topology>
    </subcellularLocation>
</comment>
<dbReference type="GO" id="GO:0005506">
    <property type="term" value="F:iron ion binding"/>
    <property type="evidence" value="ECO:0007669"/>
    <property type="project" value="InterPro"/>
</dbReference>
<dbReference type="GO" id="GO:0016020">
    <property type="term" value="C:membrane"/>
    <property type="evidence" value="ECO:0007669"/>
    <property type="project" value="UniProtKB-SubCell"/>
</dbReference>
<evidence type="ECO:0000256" key="11">
    <source>
        <dbReference type="ARBA" id="ARBA00023136"/>
    </source>
</evidence>
<dbReference type="CDD" id="cd11072">
    <property type="entry name" value="CYP71-like"/>
    <property type="match status" value="1"/>
</dbReference>
<evidence type="ECO:0000313" key="16">
    <source>
        <dbReference type="Proteomes" id="UP000594638"/>
    </source>
</evidence>
<evidence type="ECO:0000256" key="6">
    <source>
        <dbReference type="ARBA" id="ARBA00022968"/>
    </source>
</evidence>
<dbReference type="InterPro" id="IPR001128">
    <property type="entry name" value="Cyt_P450"/>
</dbReference>
<keyword evidence="7 14" id="KW-1133">Transmembrane helix</keyword>
<evidence type="ECO:0000256" key="3">
    <source>
        <dbReference type="ARBA" id="ARBA00022617"/>
    </source>
</evidence>
<dbReference type="InterPro" id="IPR002401">
    <property type="entry name" value="Cyt_P450_E_grp-I"/>
</dbReference>
<dbReference type="Gene3D" id="1.10.630.10">
    <property type="entry name" value="Cytochrome P450"/>
    <property type="match status" value="1"/>
</dbReference>
<dbReference type="GO" id="GO:0004497">
    <property type="term" value="F:monooxygenase activity"/>
    <property type="evidence" value="ECO:0007669"/>
    <property type="project" value="UniProtKB-KW"/>
</dbReference>
<evidence type="ECO:0000256" key="10">
    <source>
        <dbReference type="ARBA" id="ARBA00023033"/>
    </source>
</evidence>
<keyword evidence="16" id="KW-1185">Reference proteome</keyword>
<dbReference type="AlphaFoldDB" id="A0A8S0SDK5"/>
<keyword evidence="4 14" id="KW-0812">Transmembrane</keyword>
<comment type="caution">
    <text evidence="15">The sequence shown here is derived from an EMBL/GenBank/DDBJ whole genome shotgun (WGS) entry which is preliminary data.</text>
</comment>
<dbReference type="PANTHER" id="PTHR47953">
    <property type="entry name" value="OS08G0105600 PROTEIN"/>
    <property type="match status" value="1"/>
</dbReference>
<protein>
    <submittedName>
        <fullName evidence="15">Premnaspirodiene oxygenase-like</fullName>
    </submittedName>
</protein>
<evidence type="ECO:0000256" key="7">
    <source>
        <dbReference type="ARBA" id="ARBA00022989"/>
    </source>
</evidence>
<evidence type="ECO:0000256" key="12">
    <source>
        <dbReference type="PIRSR" id="PIRSR602401-1"/>
    </source>
</evidence>
<evidence type="ECO:0000256" key="1">
    <source>
        <dbReference type="ARBA" id="ARBA00004606"/>
    </source>
</evidence>
<sequence>MDLFIPFNFITSAIFLSLVFLFITKWKKSQTPSKLQKLPPGPKQLPIIGHLHLLSLLPHRDFKELAKKHGPIMHLKLGETSAIVISSPEIAKEALKTQDPNFAARSGTMSTEIMWYDHTDMAFSPYNDYWRQMRKICVLELLSSKQVRSFASIRSDEVLKLIKSIKSSSGKPINLTEKIFSSTSSITARAAFGKICKDKDTLVKLFQEGVSLAAGFELADLFPSSKILRLFSSNKVKLWAMRRKLDAILDEIIDEHKENLARMSKDNEGLDQAESTRRGNGEFGNEDLVDVFLRVKESGELEIPINYDNIKAVLSDVFSAGTDTSSSTIDWAMAELMRNPHVMAKAQAEVREIFKGREIIEETDLQKLKYLKLVIKETLRMHTPVPLLPRASRKDCEINGYFIPANAKVFVNAWEMCGDPKYWNNPENFEPERFENNGMDFTGNYFEYLPFGSGRRMCPGMNFGIAGVELPLAQLLCNFNWKLPEGINPEYLDMTENSGLTASRKEDLFVVATPYDP</sequence>
<keyword evidence="10 13" id="KW-0503">Monooxygenase</keyword>